<evidence type="ECO:0000313" key="1">
    <source>
        <dbReference type="EMBL" id="KAF1943873.1"/>
    </source>
</evidence>
<dbReference type="Proteomes" id="UP000800038">
    <property type="component" value="Unassembled WGS sequence"/>
</dbReference>
<proteinExistence type="predicted"/>
<dbReference type="EMBL" id="ML976021">
    <property type="protein sequence ID" value="KAF1943873.1"/>
    <property type="molecule type" value="Genomic_DNA"/>
</dbReference>
<reference evidence="1" key="1">
    <citation type="journal article" date="2020" name="Stud. Mycol.">
        <title>101 Dothideomycetes genomes: a test case for predicting lifestyles and emergence of pathogens.</title>
        <authorList>
            <person name="Haridas S."/>
            <person name="Albert R."/>
            <person name="Binder M."/>
            <person name="Bloem J."/>
            <person name="Labutti K."/>
            <person name="Salamov A."/>
            <person name="Andreopoulos B."/>
            <person name="Baker S."/>
            <person name="Barry K."/>
            <person name="Bills G."/>
            <person name="Bluhm B."/>
            <person name="Cannon C."/>
            <person name="Castanera R."/>
            <person name="Culley D."/>
            <person name="Daum C."/>
            <person name="Ezra D."/>
            <person name="Gonzalez J."/>
            <person name="Henrissat B."/>
            <person name="Kuo A."/>
            <person name="Liang C."/>
            <person name="Lipzen A."/>
            <person name="Lutzoni F."/>
            <person name="Magnuson J."/>
            <person name="Mondo S."/>
            <person name="Nolan M."/>
            <person name="Ohm R."/>
            <person name="Pangilinan J."/>
            <person name="Park H.-J."/>
            <person name="Ramirez L."/>
            <person name="Alfaro M."/>
            <person name="Sun H."/>
            <person name="Tritt A."/>
            <person name="Yoshinaga Y."/>
            <person name="Zwiers L.-H."/>
            <person name="Turgeon B."/>
            <person name="Goodwin S."/>
            <person name="Spatafora J."/>
            <person name="Crous P."/>
            <person name="Grigoriev I."/>
        </authorList>
    </citation>
    <scope>NUCLEOTIDE SEQUENCE</scope>
    <source>
        <strain evidence="1">CBS 161.51</strain>
    </source>
</reference>
<keyword evidence="2" id="KW-1185">Reference proteome</keyword>
<organism evidence="1 2">
    <name type="scientific">Clathrospora elynae</name>
    <dbReference type="NCBI Taxonomy" id="706981"/>
    <lineage>
        <taxon>Eukaryota</taxon>
        <taxon>Fungi</taxon>
        <taxon>Dikarya</taxon>
        <taxon>Ascomycota</taxon>
        <taxon>Pezizomycotina</taxon>
        <taxon>Dothideomycetes</taxon>
        <taxon>Pleosporomycetidae</taxon>
        <taxon>Pleosporales</taxon>
        <taxon>Diademaceae</taxon>
        <taxon>Clathrospora</taxon>
    </lineage>
</organism>
<protein>
    <submittedName>
        <fullName evidence="1">Uncharacterized protein</fullName>
    </submittedName>
</protein>
<accession>A0A6A5SUI0</accession>
<name>A0A6A5SUI0_9PLEO</name>
<sequence>MLRNCKKPGLQVSWLLGAGHVSAITSLRPTVVNVYAQRSLHLMDASRYPAKLGLCVIVPPQTPHFSLPDFFGRISGSLTRCSIIEHYIGPDEVFQLLDIHQNC</sequence>
<evidence type="ECO:0000313" key="2">
    <source>
        <dbReference type="Proteomes" id="UP000800038"/>
    </source>
</evidence>
<dbReference type="AlphaFoldDB" id="A0A6A5SUI0"/>
<gene>
    <name evidence="1" type="ORF">EJ02DRAFT_118156</name>
</gene>